<feature type="compositionally biased region" description="Basic and acidic residues" evidence="1">
    <location>
        <begin position="14"/>
        <end position="51"/>
    </location>
</feature>
<protein>
    <submittedName>
        <fullName evidence="2">Uncharacterized protein</fullName>
    </submittedName>
</protein>
<accession>A0A7S2DWI6</accession>
<dbReference type="EMBL" id="HBGS01050277">
    <property type="protein sequence ID" value="CAD9466160.1"/>
    <property type="molecule type" value="Transcribed_RNA"/>
</dbReference>
<dbReference type="AlphaFoldDB" id="A0A7S2DWI6"/>
<organism evidence="2">
    <name type="scientific">Octactis speculum</name>
    <dbReference type="NCBI Taxonomy" id="3111310"/>
    <lineage>
        <taxon>Eukaryota</taxon>
        <taxon>Sar</taxon>
        <taxon>Stramenopiles</taxon>
        <taxon>Ochrophyta</taxon>
        <taxon>Dictyochophyceae</taxon>
        <taxon>Dictyochales</taxon>
        <taxon>Dictyochaceae</taxon>
        <taxon>Octactis</taxon>
    </lineage>
</organism>
<sequence>MEGASEQKHRKLQRALEDTKKMLVDKDAEMAEAEAKRERQATDAKQAQDEINKKHAAQMEQMMATLAHTQQQKEPPTDEEWSMPGLKVNTPTREIGGGGIISEDSNSERGRGRNTVL</sequence>
<feature type="region of interest" description="Disordered" evidence="1">
    <location>
        <begin position="66"/>
        <end position="117"/>
    </location>
</feature>
<gene>
    <name evidence="2" type="ORF">DSPE1174_LOCUS26145</name>
</gene>
<reference evidence="2" key="1">
    <citation type="submission" date="2021-01" db="EMBL/GenBank/DDBJ databases">
        <authorList>
            <person name="Corre E."/>
            <person name="Pelletier E."/>
            <person name="Niang G."/>
            <person name="Scheremetjew M."/>
            <person name="Finn R."/>
            <person name="Kale V."/>
            <person name="Holt S."/>
            <person name="Cochrane G."/>
            <person name="Meng A."/>
            <person name="Brown T."/>
            <person name="Cohen L."/>
        </authorList>
    </citation>
    <scope>NUCLEOTIDE SEQUENCE</scope>
    <source>
        <strain evidence="2">CCMP1381</strain>
    </source>
</reference>
<name>A0A7S2DWI6_9STRA</name>
<evidence type="ECO:0000256" key="1">
    <source>
        <dbReference type="SAM" id="MobiDB-lite"/>
    </source>
</evidence>
<proteinExistence type="predicted"/>
<feature type="region of interest" description="Disordered" evidence="1">
    <location>
        <begin position="1"/>
        <end position="51"/>
    </location>
</feature>
<evidence type="ECO:0000313" key="2">
    <source>
        <dbReference type="EMBL" id="CAD9466160.1"/>
    </source>
</evidence>